<comment type="caution">
    <text evidence="3">The sequence shown here is derived from an EMBL/GenBank/DDBJ whole genome shotgun (WGS) entry which is preliminary data.</text>
</comment>
<gene>
    <name evidence="3" type="ORF">C7M84_021503</name>
</gene>
<dbReference type="PANTHER" id="PTHR22917:SF6">
    <property type="entry name" value="EG:8D8.2 PROTEIN-RELATED"/>
    <property type="match status" value="1"/>
</dbReference>
<dbReference type="EMBL" id="QCYY01004515">
    <property type="protein sequence ID" value="ROT60848.1"/>
    <property type="molecule type" value="Genomic_DNA"/>
</dbReference>
<dbReference type="SUPFAM" id="SSF64518">
    <property type="entry name" value="Phase 1 flagellin"/>
    <property type="match status" value="1"/>
</dbReference>
<evidence type="ECO:0000256" key="2">
    <source>
        <dbReference type="SAM" id="SignalP"/>
    </source>
</evidence>
<feature type="compositionally biased region" description="Acidic residues" evidence="1">
    <location>
        <begin position="354"/>
        <end position="368"/>
    </location>
</feature>
<feature type="region of interest" description="Disordered" evidence="1">
    <location>
        <begin position="333"/>
        <end position="382"/>
    </location>
</feature>
<reference evidence="3 4" key="1">
    <citation type="submission" date="2018-04" db="EMBL/GenBank/DDBJ databases">
        <authorList>
            <person name="Zhang X."/>
            <person name="Yuan J."/>
            <person name="Li F."/>
            <person name="Xiang J."/>
        </authorList>
    </citation>
    <scope>NUCLEOTIDE SEQUENCE [LARGE SCALE GENOMIC DNA]</scope>
    <source>
        <tissue evidence="3">Muscle</tissue>
    </source>
</reference>
<evidence type="ECO:0000313" key="3">
    <source>
        <dbReference type="EMBL" id="ROT60848.1"/>
    </source>
</evidence>
<reference evidence="3 4" key="2">
    <citation type="submission" date="2019-01" db="EMBL/GenBank/DDBJ databases">
        <title>The decoding of complex shrimp genome reveals the adaptation for benthos swimmer, frequently molting mechanism and breeding impact on genome.</title>
        <authorList>
            <person name="Sun Y."/>
            <person name="Gao Y."/>
            <person name="Yu Y."/>
        </authorList>
    </citation>
    <scope>NUCLEOTIDE SEQUENCE [LARGE SCALE GENOMIC DNA]</scope>
    <source>
        <tissue evidence="3">Muscle</tissue>
    </source>
</reference>
<evidence type="ECO:0000256" key="1">
    <source>
        <dbReference type="SAM" id="MobiDB-lite"/>
    </source>
</evidence>
<dbReference type="AlphaFoldDB" id="A0A423S9L2"/>
<sequence>MVMRLLVLVLVGAVCAVTEEENPVLPGLAVRAETTFLFSSTVTVIRTLQTQVTTLATCVVAASNLPSCSARAEPRYLALVPTAFDQRYEFEPEAGALNHLEPSFESGLLVNHERILEFLPPVGLLTVVTKTAWEIMVTATVSHPTDTFTISLAGCVPTALPFSAAACVATGTTTSTTTTTPAATTPTTTSTTMTTPATTSPTTTSTTTTTPAATTPTTTSTTMTTPATTSPTTTSTTTTTPAATTPTTTSTTMTTPATTSPTTTSTTTTTTPVTTTAATTTSTITSSTPPMSPSVVHDSFHDHSNFYHDISIRRNCNNDSDCNRNGDVDPGCDFDPVSDVDPGSDFYPCSDLDPVSDLDPGSDFDPGSDLDPSGHPDSPLRGMGTRRLRTCLSYVYVYIVHRPVSRIGHLGIPPPFPLSPVPSPDRRGAYIDEGDAAAGTGHTSQGPFEYTFLAMVMKLLVLVLVGAVCAVTEEENPVLPGLAVRAETTFLFSSTVTVIRTLQTQVTTLATCVVAASNLPSCSARAEPRYLALVPTAFDQRYEFEPEAGALNHLEPSFESGLLVNHERILRVLATGWLADGGNQQWLTAWEIMVTATSATRLTLSRSPWWGSCPRPLPFSARCLCRDKEVDHNHDYRYDYYKCKLDNSHYSNYY</sequence>
<feature type="signal peptide" evidence="2">
    <location>
        <begin position="1"/>
        <end position="16"/>
    </location>
</feature>
<proteinExistence type="predicted"/>
<protein>
    <submittedName>
        <fullName evidence="3">Uncharacterized protein</fullName>
    </submittedName>
</protein>
<keyword evidence="2" id="KW-0732">Signal</keyword>
<keyword evidence="4" id="KW-1185">Reference proteome</keyword>
<dbReference type="InterPro" id="IPR051298">
    <property type="entry name" value="Heme_transport/Cell_adhesion"/>
</dbReference>
<feature type="region of interest" description="Disordered" evidence="1">
    <location>
        <begin position="173"/>
        <end position="293"/>
    </location>
</feature>
<dbReference type="PANTHER" id="PTHR22917">
    <property type="entry name" value="HEMOPEXIN DOMAIN-CONTAINING PROTEIN"/>
    <property type="match status" value="1"/>
</dbReference>
<name>A0A423S9L2_PENVA</name>
<accession>A0A423S9L2</accession>
<feature type="chain" id="PRO_5019377105" evidence="2">
    <location>
        <begin position="17"/>
        <end position="654"/>
    </location>
</feature>
<feature type="compositionally biased region" description="Low complexity" evidence="1">
    <location>
        <begin position="173"/>
        <end position="289"/>
    </location>
</feature>
<organism evidence="3 4">
    <name type="scientific">Penaeus vannamei</name>
    <name type="common">Whiteleg shrimp</name>
    <name type="synonym">Litopenaeus vannamei</name>
    <dbReference type="NCBI Taxonomy" id="6689"/>
    <lineage>
        <taxon>Eukaryota</taxon>
        <taxon>Metazoa</taxon>
        <taxon>Ecdysozoa</taxon>
        <taxon>Arthropoda</taxon>
        <taxon>Crustacea</taxon>
        <taxon>Multicrustacea</taxon>
        <taxon>Malacostraca</taxon>
        <taxon>Eumalacostraca</taxon>
        <taxon>Eucarida</taxon>
        <taxon>Decapoda</taxon>
        <taxon>Dendrobranchiata</taxon>
        <taxon>Penaeoidea</taxon>
        <taxon>Penaeidae</taxon>
        <taxon>Penaeus</taxon>
    </lineage>
</organism>
<dbReference type="Proteomes" id="UP000283509">
    <property type="component" value="Unassembled WGS sequence"/>
</dbReference>
<dbReference type="OrthoDB" id="6379631at2759"/>
<evidence type="ECO:0000313" key="4">
    <source>
        <dbReference type="Proteomes" id="UP000283509"/>
    </source>
</evidence>